<dbReference type="Proteomes" id="UP000595140">
    <property type="component" value="Unassembled WGS sequence"/>
</dbReference>
<gene>
    <name evidence="2" type="ORF">CCAM_LOCUS3483</name>
</gene>
<accession>A0A484KES3</accession>
<dbReference type="EMBL" id="OOIL02000203">
    <property type="protein sequence ID" value="VFQ61707.1"/>
    <property type="molecule type" value="Genomic_DNA"/>
</dbReference>
<name>A0A484KES3_9ASTE</name>
<evidence type="ECO:0000313" key="3">
    <source>
        <dbReference type="Proteomes" id="UP000595140"/>
    </source>
</evidence>
<feature type="region of interest" description="Disordered" evidence="1">
    <location>
        <begin position="71"/>
        <end position="145"/>
    </location>
</feature>
<dbReference type="AlphaFoldDB" id="A0A484KES3"/>
<organism evidence="2 3">
    <name type="scientific">Cuscuta campestris</name>
    <dbReference type="NCBI Taxonomy" id="132261"/>
    <lineage>
        <taxon>Eukaryota</taxon>
        <taxon>Viridiplantae</taxon>
        <taxon>Streptophyta</taxon>
        <taxon>Embryophyta</taxon>
        <taxon>Tracheophyta</taxon>
        <taxon>Spermatophyta</taxon>
        <taxon>Magnoliopsida</taxon>
        <taxon>eudicotyledons</taxon>
        <taxon>Gunneridae</taxon>
        <taxon>Pentapetalae</taxon>
        <taxon>asterids</taxon>
        <taxon>lamiids</taxon>
        <taxon>Solanales</taxon>
        <taxon>Convolvulaceae</taxon>
        <taxon>Cuscuteae</taxon>
        <taxon>Cuscuta</taxon>
        <taxon>Cuscuta subgen. Grammica</taxon>
        <taxon>Cuscuta sect. Cleistogrammica</taxon>
    </lineage>
</organism>
<protein>
    <submittedName>
        <fullName evidence="2">Uncharacterized protein</fullName>
    </submittedName>
</protein>
<proteinExistence type="predicted"/>
<feature type="compositionally biased region" description="Polar residues" evidence="1">
    <location>
        <begin position="71"/>
        <end position="85"/>
    </location>
</feature>
<sequence>MANCQPPICSIETSDERNIRGWLLGASPTEGGARQILLQDEDLATVVESKFGGGCSCKIIFKIEWEPSTETPEATLPWSLNSCHIAQTPADRPRKLEQPQGVRSHSNQEKNSMRKTRPNANFEPLQQTRGDGEDWSSEQPGAILT</sequence>
<reference evidence="2 3" key="1">
    <citation type="submission" date="2018-04" db="EMBL/GenBank/DDBJ databases">
        <authorList>
            <person name="Vogel A."/>
        </authorList>
    </citation>
    <scope>NUCLEOTIDE SEQUENCE [LARGE SCALE GENOMIC DNA]</scope>
</reference>
<evidence type="ECO:0000256" key="1">
    <source>
        <dbReference type="SAM" id="MobiDB-lite"/>
    </source>
</evidence>
<keyword evidence="3" id="KW-1185">Reference proteome</keyword>
<evidence type="ECO:0000313" key="2">
    <source>
        <dbReference type="EMBL" id="VFQ61707.1"/>
    </source>
</evidence>